<sequence length="723" mass="82531">MNTPLQSEITDHIDLTLGRDDDDDDADDTNYCDKAESACEEEMKFLAMSEIMNMKNENDSSQELGSPNKRKVDVAIEVKWTDDNDLLDVDEFTEYHSKKSKKDNLKAAGKILEQSVEDASDTINNGCSNDTKSVKISEKIHSSVFDIPQGDDIPVTFYGLRRFRHIMSTVLNGEAHLFSSSDIAWFSHFVKLDLSSQSLFVRLLLRKYGWFFLKKESYDEVPDIISAGKVLCKKSDDMTFHIAEDENSAEFSEELVKQLTLGDLRSIVKSFGHTRLTKLKKQDLVSLVFDRLSKSKDGDSIDTITGVQAIAKITGPLIRICPQTIDLVERLFLVYYRWTRIPDENYMSPSIMVEIKKVTFPEYQVSRNFNLFGSHKEVVEYYNLLHVKAQMHKFASVKATDSDSLKQGWALCQKHKDRWLYWISKTNRQINYASSNQGGQSFSPGWVLTKIVELGLECAKMLKLYREETVNLCTNLTARTLFKDAVKLCKDGLCDPHLHPVFKPKIAKKLRSLEKDLRIMSRDQTDISIYTFKEPPTRTISAKKISSAPNARHQAWQGAFKASSVEAIALEHYAKLGYKGEHTETSIFTTLYILVFWDVIYGNIPDVFDTPYQTHPLDMFSANFYSRREDLIERRLQETRNGKACQYIEMVDSRERTRNTACIGISWNIPKSSLLEIAECLGGEALAAIFECLSKEYYLRKSGAPDLCLWNPDAKCGMLVEGE</sequence>
<dbReference type="Pfam" id="PF08774">
    <property type="entry name" value="VRR_NUC"/>
    <property type="match status" value="1"/>
</dbReference>
<feature type="region of interest" description="Disordered" evidence="6">
    <location>
        <begin position="1"/>
        <end position="27"/>
    </location>
</feature>
<feature type="domain" description="Fanconi-associated nuclease 1-like winged-helix" evidence="8">
    <location>
        <begin position="157"/>
        <end position="233"/>
    </location>
</feature>
<evidence type="ECO:0000256" key="1">
    <source>
        <dbReference type="ARBA" id="ARBA00022722"/>
    </source>
</evidence>
<reference evidence="9" key="1">
    <citation type="submission" date="2022-07" db="EMBL/GenBank/DDBJ databases">
        <title>Phylogenomic reconstructions and comparative analyses of Kickxellomycotina fungi.</title>
        <authorList>
            <person name="Reynolds N.K."/>
            <person name="Stajich J.E."/>
            <person name="Barry K."/>
            <person name="Grigoriev I.V."/>
            <person name="Crous P."/>
            <person name="Smith M.E."/>
        </authorList>
    </citation>
    <scope>NUCLEOTIDE SEQUENCE</scope>
    <source>
        <strain evidence="9">NBRC 100468</strain>
    </source>
</reference>
<dbReference type="GO" id="GO:0046872">
    <property type="term" value="F:metal ion binding"/>
    <property type="evidence" value="ECO:0007669"/>
    <property type="project" value="UniProtKB-KW"/>
</dbReference>
<comment type="catalytic activity">
    <reaction evidence="5">
        <text>Hydrolytically removes 5'-nucleotides successively from the 3'-hydroxy termini of 3'-hydroxy-terminated oligonucleotides.</text>
        <dbReference type="EC" id="3.1.4.1"/>
    </reaction>
</comment>
<feature type="domain" description="VRR-NUC" evidence="7">
    <location>
        <begin position="651"/>
        <end position="721"/>
    </location>
</feature>
<dbReference type="CDD" id="cd22326">
    <property type="entry name" value="FAN1-like"/>
    <property type="match status" value="1"/>
</dbReference>
<dbReference type="GO" id="GO:0004528">
    <property type="term" value="F:phosphodiesterase I activity"/>
    <property type="evidence" value="ECO:0007669"/>
    <property type="project" value="UniProtKB-EC"/>
</dbReference>
<dbReference type="Pfam" id="PF21315">
    <property type="entry name" value="FAN1_HTH"/>
    <property type="match status" value="1"/>
</dbReference>
<dbReference type="InterPro" id="IPR033315">
    <property type="entry name" value="Fan1-like"/>
</dbReference>
<evidence type="ECO:0000313" key="10">
    <source>
        <dbReference type="Proteomes" id="UP001150538"/>
    </source>
</evidence>
<dbReference type="AlphaFoldDB" id="A0A9W8AC95"/>
<dbReference type="InterPro" id="IPR049125">
    <property type="entry name" value="FAN1-like_WH"/>
</dbReference>
<dbReference type="GO" id="GO:0005634">
    <property type="term" value="C:nucleus"/>
    <property type="evidence" value="ECO:0007669"/>
    <property type="project" value="UniProtKB-SubCell"/>
</dbReference>
<comment type="subcellular location">
    <subcellularLocation>
        <location evidence="5">Nucleus</location>
    </subcellularLocation>
</comment>
<evidence type="ECO:0000256" key="3">
    <source>
        <dbReference type="ARBA" id="ARBA00022801"/>
    </source>
</evidence>
<dbReference type="OrthoDB" id="76364at2759"/>
<keyword evidence="5" id="KW-0464">Manganese</keyword>
<dbReference type="InterPro" id="IPR014883">
    <property type="entry name" value="VRR_NUC"/>
</dbReference>
<keyword evidence="1 5" id="KW-0540">Nuclease</keyword>
<evidence type="ECO:0000259" key="8">
    <source>
        <dbReference type="Pfam" id="PF21315"/>
    </source>
</evidence>
<dbReference type="GO" id="GO:0008409">
    <property type="term" value="F:5'-3' exonuclease activity"/>
    <property type="evidence" value="ECO:0007669"/>
    <property type="project" value="TreeGrafter"/>
</dbReference>
<dbReference type="GO" id="GO:0070336">
    <property type="term" value="F:flap-structured DNA binding"/>
    <property type="evidence" value="ECO:0007669"/>
    <property type="project" value="TreeGrafter"/>
</dbReference>
<keyword evidence="5" id="KW-0227">DNA damage</keyword>
<evidence type="ECO:0000256" key="4">
    <source>
        <dbReference type="ARBA" id="ARBA00022842"/>
    </source>
</evidence>
<evidence type="ECO:0000256" key="2">
    <source>
        <dbReference type="ARBA" id="ARBA00022723"/>
    </source>
</evidence>
<dbReference type="EMBL" id="JANBPU010000002">
    <property type="protein sequence ID" value="KAJ1921988.1"/>
    <property type="molecule type" value="Genomic_DNA"/>
</dbReference>
<evidence type="ECO:0000259" key="7">
    <source>
        <dbReference type="Pfam" id="PF08774"/>
    </source>
</evidence>
<keyword evidence="3 5" id="KW-0378">Hydrolase</keyword>
<comment type="similarity">
    <text evidence="5">Belongs to the FAN1 family.</text>
</comment>
<proteinExistence type="inferred from homology"/>
<comment type="cofactor">
    <cofactor evidence="5">
        <name>Mg(2+)</name>
        <dbReference type="ChEBI" id="CHEBI:18420"/>
    </cofactor>
    <cofactor evidence="5">
        <name>Mn(2+)</name>
        <dbReference type="ChEBI" id="CHEBI:29035"/>
    </cofactor>
</comment>
<protein>
    <recommendedName>
        <fullName evidence="5">Fanconi-associated nuclease</fullName>
        <ecNumber evidence="5">3.1.4.1</ecNumber>
    </recommendedName>
</protein>
<dbReference type="GO" id="GO:0036297">
    <property type="term" value="P:interstrand cross-link repair"/>
    <property type="evidence" value="ECO:0007669"/>
    <property type="project" value="InterPro"/>
</dbReference>
<organism evidence="9 10">
    <name type="scientific">Mycoemilia scoparia</name>
    <dbReference type="NCBI Taxonomy" id="417184"/>
    <lineage>
        <taxon>Eukaryota</taxon>
        <taxon>Fungi</taxon>
        <taxon>Fungi incertae sedis</taxon>
        <taxon>Zoopagomycota</taxon>
        <taxon>Kickxellomycotina</taxon>
        <taxon>Kickxellomycetes</taxon>
        <taxon>Kickxellales</taxon>
        <taxon>Kickxellaceae</taxon>
        <taxon>Mycoemilia</taxon>
    </lineage>
</organism>
<feature type="compositionally biased region" description="Basic and acidic residues" evidence="6">
    <location>
        <begin position="9"/>
        <end position="19"/>
    </location>
</feature>
<accession>A0A9W8AC95</accession>
<gene>
    <name evidence="9" type="ORF">H4219_000335</name>
</gene>
<keyword evidence="10" id="KW-1185">Reference proteome</keyword>
<keyword evidence="4 5" id="KW-0460">Magnesium</keyword>
<dbReference type="EC" id="3.1.4.1" evidence="5"/>
<dbReference type="PANTHER" id="PTHR15749">
    <property type="entry name" value="FANCONI-ASSOCIATED NUCLEASE 1"/>
    <property type="match status" value="1"/>
</dbReference>
<comment type="function">
    <text evidence="5">Nuclease required for the repair of DNA interstrand cross-links (ICL). Acts as a 5'-3' exonuclease that anchors at a cut end of DNA and cleaves DNA successively at every third nucleotide, allowing to excise an ICL from one strand through flanking incisions.</text>
</comment>
<dbReference type="Proteomes" id="UP001150538">
    <property type="component" value="Unassembled WGS sequence"/>
</dbReference>
<keyword evidence="2 5" id="KW-0479">Metal-binding</keyword>
<dbReference type="PANTHER" id="PTHR15749:SF4">
    <property type="entry name" value="FANCONI-ASSOCIATED NUCLEASE 1"/>
    <property type="match status" value="1"/>
</dbReference>
<dbReference type="InterPro" id="IPR049132">
    <property type="entry name" value="FAN1-like_euk"/>
</dbReference>
<evidence type="ECO:0000256" key="6">
    <source>
        <dbReference type="SAM" id="MobiDB-lite"/>
    </source>
</evidence>
<keyword evidence="5" id="KW-0234">DNA repair</keyword>
<evidence type="ECO:0000256" key="5">
    <source>
        <dbReference type="RuleBase" id="RU365033"/>
    </source>
</evidence>
<name>A0A9W8AC95_9FUNG</name>
<comment type="caution">
    <text evidence="9">The sequence shown here is derived from an EMBL/GenBank/DDBJ whole genome shotgun (WGS) entry which is preliminary data.</text>
</comment>
<keyword evidence="5" id="KW-0539">Nucleus</keyword>
<evidence type="ECO:0000313" key="9">
    <source>
        <dbReference type="EMBL" id="KAJ1921988.1"/>
    </source>
</evidence>
<dbReference type="GO" id="GO:0017108">
    <property type="term" value="F:5'-flap endonuclease activity"/>
    <property type="evidence" value="ECO:0007669"/>
    <property type="project" value="TreeGrafter"/>
</dbReference>